<dbReference type="AlphaFoldDB" id="A0A3P7DWA8"/>
<reference evidence="8 9" key="1">
    <citation type="submission" date="2018-11" db="EMBL/GenBank/DDBJ databases">
        <authorList>
            <consortium name="Pathogen Informatics"/>
        </authorList>
    </citation>
    <scope>NUCLEOTIDE SEQUENCE [LARGE SCALE GENOMIC DNA]</scope>
</reference>
<protein>
    <recommendedName>
        <fullName evidence="7">C2H2-type domain-containing protein</fullName>
    </recommendedName>
</protein>
<dbReference type="Pfam" id="PF00096">
    <property type="entry name" value="zf-C2H2"/>
    <property type="match status" value="2"/>
</dbReference>
<proteinExistence type="predicted"/>
<feature type="compositionally biased region" description="Low complexity" evidence="6">
    <location>
        <begin position="54"/>
        <end position="67"/>
    </location>
</feature>
<dbReference type="OrthoDB" id="5878037at2759"/>
<evidence type="ECO:0000313" key="9">
    <source>
        <dbReference type="Proteomes" id="UP000270924"/>
    </source>
</evidence>
<evidence type="ECO:0000256" key="1">
    <source>
        <dbReference type="ARBA" id="ARBA00022723"/>
    </source>
</evidence>
<sequence length="731" mass="78927">MPCSCVLSTCPGIYFSLFPTGTHSIFFTRLCGILGALEVSDPVITGQRTYLLGSTSNNRSNNNGSGRQIDTMNMSKNYDTSSGNSYQVQQHYVPTRPSFRSSNTTERKSNRSSSKKEPMDPKNVEEEVARNVSQILSASLNQKSSSGFSSTAGGLGVNGSSSSTTAASLCSAATAKKSFTCVDCHKTVSTSRNLQRHRMSCKLAQASSNPGKSMTTGAGQLQATVITMPLNSTQINGLSNAYSADQRCMNSATTSSVSSSGIVPVTNVVPVSYNNNLTESLTSTVDVSSVNSQRTAQIYTTQSEMIAPDERLRPVCEDSYLDKAVAEMTRNGDLNTVTAGRLASSLLDEDDHTFSTISLPTATTAMDDSHPFQSPVQTSNNEPVNLPTFIQHSVQIKKSSTSMQLYRCESCNKTVSSSRSLKRHRSTCKQYQLEYGQLRQKAVDNTSSTAVSKSEPLLSKSVIELSSSQELLLQRQSLACIVTELPIVSSAVSSASCSAQIQPEVQITNVGSGLVQNRTSSNSIATTGTSVSANVCEDCNRILCSASNLKRHRATCKAASVFKPGNNKLEDRHSTSVLTTSLSTIVEQPRRERQRYENGQVDERERSNPDRSSVAILAATKEAVSQSVVVAAATIDTANYSKSTVNAAQQRSSNDASVTYITYDTANITSLQQQQQQIATAVQPISQLESLKLGAAKAKPWVIFLSVKFMYLNHIYLKITVGEHLRARHNQ</sequence>
<dbReference type="InterPro" id="IPR036236">
    <property type="entry name" value="Znf_C2H2_sf"/>
</dbReference>
<evidence type="ECO:0000259" key="7">
    <source>
        <dbReference type="PROSITE" id="PS50157"/>
    </source>
</evidence>
<dbReference type="Proteomes" id="UP000270924">
    <property type="component" value="Unassembled WGS sequence"/>
</dbReference>
<feature type="compositionally biased region" description="Basic and acidic residues" evidence="6">
    <location>
        <begin position="589"/>
        <end position="609"/>
    </location>
</feature>
<evidence type="ECO:0000256" key="4">
    <source>
        <dbReference type="ARBA" id="ARBA00022833"/>
    </source>
</evidence>
<keyword evidence="2" id="KW-0677">Repeat</keyword>
<dbReference type="InterPro" id="IPR013087">
    <property type="entry name" value="Znf_C2H2_type"/>
</dbReference>
<feature type="domain" description="C2H2-type" evidence="7">
    <location>
        <begin position="179"/>
        <end position="210"/>
    </location>
</feature>
<keyword evidence="3 5" id="KW-0863">Zinc-finger</keyword>
<evidence type="ECO:0000256" key="6">
    <source>
        <dbReference type="SAM" id="MobiDB-lite"/>
    </source>
</evidence>
<dbReference type="GO" id="GO:0000981">
    <property type="term" value="F:DNA-binding transcription factor activity, RNA polymerase II-specific"/>
    <property type="evidence" value="ECO:0007669"/>
    <property type="project" value="TreeGrafter"/>
</dbReference>
<keyword evidence="9" id="KW-1185">Reference proteome</keyword>
<feature type="region of interest" description="Disordered" evidence="6">
    <location>
        <begin position="589"/>
        <end position="610"/>
    </location>
</feature>
<dbReference type="EMBL" id="UYWW01000273">
    <property type="protein sequence ID" value="VDM07954.1"/>
    <property type="molecule type" value="Genomic_DNA"/>
</dbReference>
<evidence type="ECO:0000256" key="2">
    <source>
        <dbReference type="ARBA" id="ARBA00022737"/>
    </source>
</evidence>
<accession>A0A3P7DWA8</accession>
<dbReference type="GO" id="GO:0008270">
    <property type="term" value="F:zinc ion binding"/>
    <property type="evidence" value="ECO:0007669"/>
    <property type="project" value="UniProtKB-KW"/>
</dbReference>
<feature type="non-terminal residue" evidence="8">
    <location>
        <position position="731"/>
    </location>
</feature>
<dbReference type="PANTHER" id="PTHR24408:SF58">
    <property type="entry name" value="TRANSCRIPTION FACTOR (TFIIIA), PUTATIVE (AFU_ORTHOLOGUE AFUA_1G05150)-RELATED"/>
    <property type="match status" value="1"/>
</dbReference>
<dbReference type="GO" id="GO:0043565">
    <property type="term" value="F:sequence-specific DNA binding"/>
    <property type="evidence" value="ECO:0007669"/>
    <property type="project" value="TreeGrafter"/>
</dbReference>
<dbReference type="InParanoid" id="A0A3P7DWA8"/>
<keyword evidence="1" id="KW-0479">Metal-binding</keyword>
<evidence type="ECO:0000313" key="8">
    <source>
        <dbReference type="EMBL" id="VDM07954.1"/>
    </source>
</evidence>
<evidence type="ECO:0000256" key="3">
    <source>
        <dbReference type="ARBA" id="ARBA00022771"/>
    </source>
</evidence>
<keyword evidence="4" id="KW-0862">Zinc</keyword>
<feature type="compositionally biased region" description="Polar residues" evidence="6">
    <location>
        <begin position="68"/>
        <end position="92"/>
    </location>
</feature>
<feature type="region of interest" description="Disordered" evidence="6">
    <location>
        <begin position="54"/>
        <end position="127"/>
    </location>
</feature>
<dbReference type="PROSITE" id="PS50157">
    <property type="entry name" value="ZINC_FINGER_C2H2_2"/>
    <property type="match status" value="2"/>
</dbReference>
<feature type="compositionally biased region" description="Basic and acidic residues" evidence="6">
    <location>
        <begin position="105"/>
        <end position="127"/>
    </location>
</feature>
<dbReference type="PANTHER" id="PTHR24408">
    <property type="entry name" value="ZINC FINGER PROTEIN"/>
    <property type="match status" value="1"/>
</dbReference>
<evidence type="ECO:0000256" key="5">
    <source>
        <dbReference type="PROSITE-ProRule" id="PRU00042"/>
    </source>
</evidence>
<gene>
    <name evidence="8" type="ORF">WBA_LOCUS1340</name>
</gene>
<feature type="domain" description="C2H2-type" evidence="7">
    <location>
        <begin position="406"/>
        <end position="427"/>
    </location>
</feature>
<organism evidence="8 9">
    <name type="scientific">Wuchereria bancrofti</name>
    <dbReference type="NCBI Taxonomy" id="6293"/>
    <lineage>
        <taxon>Eukaryota</taxon>
        <taxon>Metazoa</taxon>
        <taxon>Ecdysozoa</taxon>
        <taxon>Nematoda</taxon>
        <taxon>Chromadorea</taxon>
        <taxon>Rhabditida</taxon>
        <taxon>Spirurina</taxon>
        <taxon>Spiruromorpha</taxon>
        <taxon>Filarioidea</taxon>
        <taxon>Onchocercidae</taxon>
        <taxon>Wuchereria</taxon>
    </lineage>
</organism>
<dbReference type="GO" id="GO:0005634">
    <property type="term" value="C:nucleus"/>
    <property type="evidence" value="ECO:0007669"/>
    <property type="project" value="TreeGrafter"/>
</dbReference>
<name>A0A3P7DWA8_WUCBA</name>
<dbReference type="SUPFAM" id="SSF57667">
    <property type="entry name" value="beta-beta-alpha zinc fingers"/>
    <property type="match status" value="1"/>
</dbReference>